<proteinExistence type="predicted"/>
<dbReference type="EMBL" id="DRUC01000068">
    <property type="protein sequence ID" value="HHF48455.1"/>
    <property type="molecule type" value="Genomic_DNA"/>
</dbReference>
<dbReference type="AlphaFoldDB" id="A0A7C3UL16"/>
<sequence>MINGLENCELIIDKILEYQKNLVESYLRIIIEYQERLIEILTNFANYKKLEENSAVFRARIQKGGRIAIPEIEREAMNLKEGDIVRVIIIKD</sequence>
<evidence type="ECO:0000313" key="1">
    <source>
        <dbReference type="EMBL" id="HGE66653.1"/>
    </source>
</evidence>
<dbReference type="EMBL" id="DTAK01000001">
    <property type="protein sequence ID" value="HGU58634.1"/>
    <property type="molecule type" value="Genomic_DNA"/>
</dbReference>
<protein>
    <recommendedName>
        <fullName evidence="4">AbrB/MazE/SpoVT family DNA-binding domain-containing protein</fullName>
    </recommendedName>
</protein>
<comment type="caution">
    <text evidence="1">The sequence shown here is derived from an EMBL/GenBank/DDBJ whole genome shotgun (WGS) entry which is preliminary data.</text>
</comment>
<accession>A0A7C3UL16</accession>
<evidence type="ECO:0000313" key="3">
    <source>
        <dbReference type="EMBL" id="HHF48455.1"/>
    </source>
</evidence>
<organism evidence="1">
    <name type="scientific">Geoglobus ahangari</name>
    <dbReference type="NCBI Taxonomy" id="113653"/>
    <lineage>
        <taxon>Archaea</taxon>
        <taxon>Methanobacteriati</taxon>
        <taxon>Methanobacteriota</taxon>
        <taxon>Archaeoglobi</taxon>
        <taxon>Archaeoglobales</taxon>
        <taxon>Archaeoglobaceae</taxon>
        <taxon>Geoglobus</taxon>
    </lineage>
</organism>
<dbReference type="InterPro" id="IPR037914">
    <property type="entry name" value="SpoVT-AbrB_sf"/>
</dbReference>
<dbReference type="Gene3D" id="2.10.260.10">
    <property type="match status" value="1"/>
</dbReference>
<gene>
    <name evidence="3" type="ORF">ENL48_04645</name>
    <name evidence="2" type="ORF">ENT89_00090</name>
    <name evidence="1" type="ORF">ENX77_06025</name>
</gene>
<name>A0A7C3UL16_9EURY</name>
<reference evidence="1" key="1">
    <citation type="journal article" date="2020" name="mSystems">
        <title>Genome- and Community-Level Interaction Insights into Carbon Utilization and Element Cycling Functions of Hydrothermarchaeota in Hydrothermal Sediment.</title>
        <authorList>
            <person name="Zhou Z."/>
            <person name="Liu Y."/>
            <person name="Xu W."/>
            <person name="Pan J."/>
            <person name="Luo Z.H."/>
            <person name="Li M."/>
        </authorList>
    </citation>
    <scope>NUCLEOTIDE SEQUENCE [LARGE SCALE GENOMIC DNA]</scope>
    <source>
        <strain evidence="3">SpSt-10</strain>
        <strain evidence="2">SpSt-62</strain>
        <strain evidence="1">SpSt-97</strain>
    </source>
</reference>
<evidence type="ECO:0008006" key="4">
    <source>
        <dbReference type="Google" id="ProtNLM"/>
    </source>
</evidence>
<dbReference type="SUPFAM" id="SSF89447">
    <property type="entry name" value="AbrB/MazE/MraZ-like"/>
    <property type="match status" value="1"/>
</dbReference>
<dbReference type="EMBL" id="DTPI01000031">
    <property type="protein sequence ID" value="HGE66653.1"/>
    <property type="molecule type" value="Genomic_DNA"/>
</dbReference>
<evidence type="ECO:0000313" key="2">
    <source>
        <dbReference type="EMBL" id="HGU58634.1"/>
    </source>
</evidence>